<dbReference type="Proteomes" id="UP001139319">
    <property type="component" value="Unassembled WGS sequence"/>
</dbReference>
<gene>
    <name evidence="1" type="ORF">M6D89_07460</name>
</gene>
<dbReference type="EMBL" id="JAMFTH010000001">
    <property type="protein sequence ID" value="MCP8899133.1"/>
    <property type="molecule type" value="Genomic_DNA"/>
</dbReference>
<dbReference type="RefSeq" id="WP_253967390.1">
    <property type="nucleotide sequence ID" value="NZ_JAMFTH010000001.1"/>
</dbReference>
<keyword evidence="2" id="KW-1185">Reference proteome</keyword>
<protein>
    <recommendedName>
        <fullName evidence="3">Tryptophan synthase subunit beta like protein</fullName>
    </recommendedName>
</protein>
<reference evidence="1" key="1">
    <citation type="submission" date="2022-05" db="EMBL/GenBank/DDBJ databases">
        <authorList>
            <person name="Sun H.-N."/>
        </authorList>
    </citation>
    <scope>NUCLEOTIDE SEQUENCE</scope>
    <source>
        <strain evidence="1">HB14</strain>
    </source>
</reference>
<name>A0A9X2HVD5_9GAMM</name>
<proteinExistence type="predicted"/>
<organism evidence="1 2">
    <name type="scientific">Gilvimarinus xylanilyticus</name>
    <dbReference type="NCBI Taxonomy" id="2944139"/>
    <lineage>
        <taxon>Bacteria</taxon>
        <taxon>Pseudomonadati</taxon>
        <taxon>Pseudomonadota</taxon>
        <taxon>Gammaproteobacteria</taxon>
        <taxon>Cellvibrionales</taxon>
        <taxon>Cellvibrionaceae</taxon>
        <taxon>Gilvimarinus</taxon>
    </lineage>
</organism>
<reference evidence="1" key="2">
    <citation type="submission" date="2023-01" db="EMBL/GenBank/DDBJ databases">
        <title>Gilvimarinus xylanilyticus HB14 isolated from Caulerpa lentillifera aquaculture base in Hainan, China.</title>
        <authorList>
            <person name="Zhang Y.-J."/>
        </authorList>
    </citation>
    <scope>NUCLEOTIDE SEQUENCE</scope>
    <source>
        <strain evidence="1">HB14</strain>
    </source>
</reference>
<comment type="caution">
    <text evidence="1">The sequence shown here is derived from an EMBL/GenBank/DDBJ whole genome shotgun (WGS) entry which is preliminary data.</text>
</comment>
<dbReference type="AlphaFoldDB" id="A0A9X2HVD5"/>
<evidence type="ECO:0000313" key="1">
    <source>
        <dbReference type="EMBL" id="MCP8899133.1"/>
    </source>
</evidence>
<accession>A0A9X2HVD5</accession>
<evidence type="ECO:0008006" key="3">
    <source>
        <dbReference type="Google" id="ProtNLM"/>
    </source>
</evidence>
<sequence>MYIKRDTTGAIYAISREATEGFSEQVANDAPELVSFMRTLQPEAYQALLDSDLQMARVMEDVVNLLVDRSVIRFTDLPEAAQEKLLQREQIRERLQQSLTFMEDDESLGI</sequence>
<evidence type="ECO:0000313" key="2">
    <source>
        <dbReference type="Proteomes" id="UP001139319"/>
    </source>
</evidence>